<dbReference type="Proteomes" id="UP001143747">
    <property type="component" value="Unassembled WGS sequence"/>
</dbReference>
<evidence type="ECO:0000313" key="5">
    <source>
        <dbReference type="EMBL" id="MDE4908703.1"/>
    </source>
</evidence>
<dbReference type="InterPro" id="IPR019752">
    <property type="entry name" value="Pyrv/ketoisovalerate_OxRed_cat"/>
</dbReference>
<sequence>MFEIRLHSRGGQGGVTAAKLIAYAAFLDGKYATATPLYGAERRGAPVVSFIRIDDEPIRIYSQIRNPDLVIVLDESIMQLVDVLNGIKPEGKVFINSQGGTEVEGHQTYPVDLTSISLSLDLVLAGNPILNTPLIGAIAKMGIISQDSAKQVIAETFRDERNVEAALRAYEELKI</sequence>
<evidence type="ECO:0000259" key="4">
    <source>
        <dbReference type="Pfam" id="PF01558"/>
    </source>
</evidence>
<dbReference type="SUPFAM" id="SSF53323">
    <property type="entry name" value="Pyruvate-ferredoxin oxidoreductase, PFOR, domain III"/>
    <property type="match status" value="1"/>
</dbReference>
<evidence type="ECO:0000313" key="6">
    <source>
        <dbReference type="Proteomes" id="UP001143747"/>
    </source>
</evidence>
<dbReference type="PANTHER" id="PTHR43366:SF1">
    <property type="entry name" value="PYRUVATE SYNTHASE SUBUNIT PORC"/>
    <property type="match status" value="1"/>
</dbReference>
<dbReference type="InterPro" id="IPR002869">
    <property type="entry name" value="Pyrv_flavodox_OxRed_cen"/>
</dbReference>
<keyword evidence="2" id="KW-0560">Oxidoreductase</keyword>
<dbReference type="EMBL" id="JAKELO010000002">
    <property type="protein sequence ID" value="MDE4908703.1"/>
    <property type="molecule type" value="Genomic_DNA"/>
</dbReference>
<evidence type="ECO:0000256" key="1">
    <source>
        <dbReference type="ARBA" id="ARBA00012822"/>
    </source>
</evidence>
<evidence type="ECO:0000256" key="2">
    <source>
        <dbReference type="ARBA" id="ARBA00023002"/>
    </source>
</evidence>
<name>A0A9Q4KQJ6_9EURY</name>
<dbReference type="Pfam" id="PF01558">
    <property type="entry name" value="POR"/>
    <property type="match status" value="1"/>
</dbReference>
<protein>
    <recommendedName>
        <fullName evidence="1">pyruvate synthase</fullName>
        <ecNumber evidence="1">1.2.7.1</ecNumber>
    </recommendedName>
</protein>
<dbReference type="PANTHER" id="PTHR43366">
    <property type="entry name" value="PYRUVATE SYNTHASE SUBUNIT PORC"/>
    <property type="match status" value="1"/>
</dbReference>
<dbReference type="Gene3D" id="3.40.920.10">
    <property type="entry name" value="Pyruvate-ferredoxin oxidoreductase, PFOR, domain III"/>
    <property type="match status" value="1"/>
</dbReference>
<dbReference type="NCBIfam" id="TIGR02175">
    <property type="entry name" value="PorC_KorC"/>
    <property type="match status" value="1"/>
</dbReference>
<comment type="caution">
    <text evidence="5">The sequence shown here is derived from an EMBL/GenBank/DDBJ whole genome shotgun (WGS) entry which is preliminary data.</text>
</comment>
<feature type="domain" description="Pyruvate/ketoisovalerate oxidoreductase catalytic" evidence="4">
    <location>
        <begin position="10"/>
        <end position="171"/>
    </location>
</feature>
<reference evidence="5" key="1">
    <citation type="submission" date="2022-01" db="EMBL/GenBank/DDBJ databases">
        <title>Draft genome of Methanogenium marinum DSM 15558.</title>
        <authorList>
            <person name="Chen S.-C."/>
            <person name="You Y.-T."/>
        </authorList>
    </citation>
    <scope>NUCLEOTIDE SEQUENCE</scope>
    <source>
        <strain evidence="5">DSM 15558</strain>
    </source>
</reference>
<gene>
    <name evidence="5" type="ORF">L0665_08805</name>
</gene>
<accession>A0A9Q4KQJ6</accession>
<keyword evidence="6" id="KW-1185">Reference proteome</keyword>
<dbReference type="InterPro" id="IPR051626">
    <property type="entry name" value="Oxidoreductase_gamma_subunit"/>
</dbReference>
<dbReference type="AlphaFoldDB" id="A0A9Q4KQJ6"/>
<comment type="catalytic activity">
    <reaction evidence="3">
        <text>2 oxidized [2Fe-2S]-[ferredoxin] + pyruvate + CoA = 2 reduced [2Fe-2S]-[ferredoxin] + acetyl-CoA + CO2 + H(+)</text>
        <dbReference type="Rhea" id="RHEA:12765"/>
        <dbReference type="Rhea" id="RHEA-COMP:10000"/>
        <dbReference type="Rhea" id="RHEA-COMP:10001"/>
        <dbReference type="ChEBI" id="CHEBI:15361"/>
        <dbReference type="ChEBI" id="CHEBI:15378"/>
        <dbReference type="ChEBI" id="CHEBI:16526"/>
        <dbReference type="ChEBI" id="CHEBI:33737"/>
        <dbReference type="ChEBI" id="CHEBI:33738"/>
        <dbReference type="ChEBI" id="CHEBI:57287"/>
        <dbReference type="ChEBI" id="CHEBI:57288"/>
        <dbReference type="EC" id="1.2.7.1"/>
    </reaction>
</comment>
<dbReference type="EC" id="1.2.7.1" evidence="1"/>
<evidence type="ECO:0000256" key="3">
    <source>
        <dbReference type="ARBA" id="ARBA00049357"/>
    </source>
</evidence>
<dbReference type="InterPro" id="IPR011894">
    <property type="entry name" value="PorC_KorC"/>
</dbReference>
<dbReference type="RefSeq" id="WP_274925320.1">
    <property type="nucleotide sequence ID" value="NZ_JAKELO010000002.1"/>
</dbReference>
<dbReference type="GO" id="GO:0019164">
    <property type="term" value="F:pyruvate synthase activity"/>
    <property type="evidence" value="ECO:0007669"/>
    <property type="project" value="UniProtKB-EC"/>
</dbReference>
<proteinExistence type="predicted"/>
<organism evidence="5 6">
    <name type="scientific">Methanogenium marinum</name>
    <dbReference type="NCBI Taxonomy" id="348610"/>
    <lineage>
        <taxon>Archaea</taxon>
        <taxon>Methanobacteriati</taxon>
        <taxon>Methanobacteriota</taxon>
        <taxon>Stenosarchaea group</taxon>
        <taxon>Methanomicrobia</taxon>
        <taxon>Methanomicrobiales</taxon>
        <taxon>Methanomicrobiaceae</taxon>
        <taxon>Methanogenium</taxon>
    </lineage>
</organism>